<sequence>MPSANSLLKPIDFVNFGEHLVVLLCKFVSISLLSSLLLIAHFWPNKLQVNGLSPAMRLYMCTHCACSAIAIPYQLYTLIWAVLQFVEHPEAPASPYSPQVLFWTGIFEGNYYAVAPITVTFLAIERCLTLQFGGVNSNFSCINKLLCAVGGLVILVAWCASTVTYLTELPLQLDKVSKCSVVSCLAIKTLSLAQTCIKNTFGLLNICFCLIFLRMLRSFSAAKNMKDRVIKFTIFAEIAFNVLPGLVILIFNSATSISLASYAGEIGITFCNIDAFVCSIIYWRLLMKPNAASANAISTHPPKTTAIWAVRVNSNR</sequence>
<keyword evidence="1" id="KW-1133">Transmembrane helix</keyword>
<keyword evidence="2" id="KW-1185">Reference proteome</keyword>
<feature type="transmembrane region" description="Helical" evidence="1">
    <location>
        <begin position="229"/>
        <end position="251"/>
    </location>
</feature>
<feature type="transmembrane region" description="Helical" evidence="1">
    <location>
        <begin position="20"/>
        <end position="43"/>
    </location>
</feature>
<reference evidence="3" key="1">
    <citation type="submission" date="2022-11" db="UniProtKB">
        <authorList>
            <consortium name="WormBaseParasite"/>
        </authorList>
    </citation>
    <scope>IDENTIFICATION</scope>
</reference>
<dbReference type="AlphaFoldDB" id="A0A914HWU9"/>
<dbReference type="WBParaSite" id="Gr19_v10_g4754.t1">
    <property type="protein sequence ID" value="Gr19_v10_g4754.t1"/>
    <property type="gene ID" value="Gr19_v10_g4754"/>
</dbReference>
<keyword evidence="1" id="KW-0812">Transmembrane</keyword>
<accession>A0A914HWU9</accession>
<feature type="transmembrane region" description="Helical" evidence="1">
    <location>
        <begin position="100"/>
        <end position="124"/>
    </location>
</feature>
<evidence type="ECO:0000313" key="3">
    <source>
        <dbReference type="WBParaSite" id="Gr19_v10_g4754.t1"/>
    </source>
</evidence>
<feature type="transmembrane region" description="Helical" evidence="1">
    <location>
        <begin position="263"/>
        <end position="283"/>
    </location>
</feature>
<organism evidence="2 3">
    <name type="scientific">Globodera rostochiensis</name>
    <name type="common">Golden nematode worm</name>
    <name type="synonym">Heterodera rostochiensis</name>
    <dbReference type="NCBI Taxonomy" id="31243"/>
    <lineage>
        <taxon>Eukaryota</taxon>
        <taxon>Metazoa</taxon>
        <taxon>Ecdysozoa</taxon>
        <taxon>Nematoda</taxon>
        <taxon>Chromadorea</taxon>
        <taxon>Rhabditida</taxon>
        <taxon>Tylenchina</taxon>
        <taxon>Tylenchomorpha</taxon>
        <taxon>Tylenchoidea</taxon>
        <taxon>Heteroderidae</taxon>
        <taxon>Heteroderinae</taxon>
        <taxon>Globodera</taxon>
    </lineage>
</organism>
<protein>
    <submittedName>
        <fullName evidence="3">Uncharacterized protein</fullName>
    </submittedName>
</protein>
<keyword evidence="1" id="KW-0472">Membrane</keyword>
<evidence type="ECO:0000313" key="2">
    <source>
        <dbReference type="Proteomes" id="UP000887572"/>
    </source>
</evidence>
<name>A0A914HWU9_GLORO</name>
<feature type="transmembrane region" description="Helical" evidence="1">
    <location>
        <begin position="200"/>
        <end position="217"/>
    </location>
</feature>
<evidence type="ECO:0000256" key="1">
    <source>
        <dbReference type="SAM" id="Phobius"/>
    </source>
</evidence>
<dbReference type="Proteomes" id="UP000887572">
    <property type="component" value="Unplaced"/>
</dbReference>
<proteinExistence type="predicted"/>
<feature type="transmembrane region" description="Helical" evidence="1">
    <location>
        <begin position="55"/>
        <end position="80"/>
    </location>
</feature>
<feature type="transmembrane region" description="Helical" evidence="1">
    <location>
        <begin position="145"/>
        <end position="166"/>
    </location>
</feature>